<evidence type="ECO:0000313" key="2">
    <source>
        <dbReference type="EMBL" id="OCA85335.1"/>
    </source>
</evidence>
<keyword evidence="1" id="KW-1133">Transmembrane helix</keyword>
<dbReference type="Proteomes" id="UP000092578">
    <property type="component" value="Unassembled WGS sequence"/>
</dbReference>
<accession>A0A1B9ANF0</accession>
<evidence type="ECO:0000256" key="1">
    <source>
        <dbReference type="SAM" id="Phobius"/>
    </source>
</evidence>
<keyword evidence="1" id="KW-0812">Transmembrane</keyword>
<keyword evidence="1" id="KW-0472">Membrane</keyword>
<evidence type="ECO:0000313" key="3">
    <source>
        <dbReference type="Proteomes" id="UP000092578"/>
    </source>
</evidence>
<dbReference type="AlphaFoldDB" id="A0A1B9ANF0"/>
<name>A0A1B9ANF0_9BACI</name>
<comment type="caution">
    <text evidence="2">The sequence shown here is derived from an EMBL/GenBank/DDBJ whole genome shotgun (WGS) entry which is preliminary data.</text>
</comment>
<reference evidence="3" key="1">
    <citation type="submission" date="2016-05" db="EMBL/GenBank/DDBJ databases">
        <authorList>
            <person name="Liu B."/>
            <person name="Wang J."/>
            <person name="Zhu Y."/>
            <person name="Liu G."/>
            <person name="Chen Q."/>
            <person name="Chen Z."/>
            <person name="Lan J."/>
            <person name="Che J."/>
            <person name="Ge C."/>
            <person name="Shi H."/>
            <person name="Pan Z."/>
            <person name="Liu X."/>
        </authorList>
    </citation>
    <scope>NUCLEOTIDE SEQUENCE [LARGE SCALE GENOMIC DNA]</scope>
    <source>
        <strain evidence="3">FJAT-27215</strain>
    </source>
</reference>
<organism evidence="2 3">
    <name type="scientific">Pseudobacillus wudalianchiensis</name>
    <dbReference type="NCBI Taxonomy" id="1743143"/>
    <lineage>
        <taxon>Bacteria</taxon>
        <taxon>Bacillati</taxon>
        <taxon>Bacillota</taxon>
        <taxon>Bacilli</taxon>
        <taxon>Bacillales</taxon>
        <taxon>Bacillaceae</taxon>
        <taxon>Pseudobacillus</taxon>
    </lineage>
</organism>
<keyword evidence="3" id="KW-1185">Reference proteome</keyword>
<feature type="transmembrane region" description="Helical" evidence="1">
    <location>
        <begin position="12"/>
        <end position="37"/>
    </location>
</feature>
<sequence>MSHSEGGISEGGAFAAAFICLIIVEDGVLYFLIGLVMKIAGFLKKQRNNSYKSSLESKVSHFYIVQCTLFLDDPMTCLHFPLTST</sequence>
<proteinExistence type="predicted"/>
<protein>
    <submittedName>
        <fullName evidence="2">Uncharacterized protein</fullName>
    </submittedName>
</protein>
<dbReference type="EMBL" id="MAYT01000027">
    <property type="protein sequence ID" value="OCA85335.1"/>
    <property type="molecule type" value="Genomic_DNA"/>
</dbReference>
<gene>
    <name evidence="2" type="ORF">A8F95_11755</name>
</gene>